<feature type="chain" id="PRO_5040312338" description="Odorant-binding protein 99d" evidence="1">
    <location>
        <begin position="25"/>
        <end position="133"/>
    </location>
</feature>
<proteinExistence type="predicted"/>
<sequence>MNHLSLVVICWSCLLLTIATKSEAAAVWKLPTPEKVQGDLENCRQASRDEDAVTLRCLVKELGLWTDESGYNAKRIAKIFAGHNQMEELMLVVDYCNRREERRTQLDDWAFLAYQCATSGRFGHWVKDFMSQK</sequence>
<dbReference type="SUPFAM" id="SSF47565">
    <property type="entry name" value="Insect pheromone/odorant-binding proteins"/>
    <property type="match status" value="1"/>
</dbReference>
<comment type="caution">
    <text evidence="2">The sequence shown here is derived from an EMBL/GenBank/DDBJ whole genome shotgun (WGS) entry which is preliminary data.</text>
</comment>
<evidence type="ECO:0000313" key="3">
    <source>
        <dbReference type="Proteomes" id="UP001059596"/>
    </source>
</evidence>
<dbReference type="CDD" id="cd23992">
    <property type="entry name" value="PBP_GOBP"/>
    <property type="match status" value="1"/>
</dbReference>
<dbReference type="InterPro" id="IPR036728">
    <property type="entry name" value="PBP_GOBP_sf"/>
</dbReference>
<protein>
    <recommendedName>
        <fullName evidence="4">Odorant-binding protein 99d</fullName>
    </recommendedName>
</protein>
<name>A0A9P9YXE4_9MUSC</name>
<feature type="signal peptide" evidence="1">
    <location>
        <begin position="1"/>
        <end position="24"/>
    </location>
</feature>
<dbReference type="Pfam" id="PF01395">
    <property type="entry name" value="PBP_GOBP"/>
    <property type="match status" value="1"/>
</dbReference>
<keyword evidence="3" id="KW-1185">Reference proteome</keyword>
<evidence type="ECO:0000313" key="2">
    <source>
        <dbReference type="EMBL" id="KAI8044853.1"/>
    </source>
</evidence>
<gene>
    <name evidence="2" type="ORF">M5D96_001028</name>
</gene>
<dbReference type="OrthoDB" id="7960093at2759"/>
<reference evidence="2" key="1">
    <citation type="journal article" date="2023" name="Genome Biol. Evol.">
        <title>Long-read-based Genome Assembly of Drosophila gunungcola Reveals Fewer Chemosensory Genes in Flower-breeding Species.</title>
        <authorList>
            <person name="Negi A."/>
            <person name="Liao B.Y."/>
            <person name="Yeh S.D."/>
        </authorList>
    </citation>
    <scope>NUCLEOTIDE SEQUENCE</scope>
    <source>
        <strain evidence="2">Sukarami</strain>
    </source>
</reference>
<dbReference type="Gene3D" id="1.10.238.20">
    <property type="entry name" value="Pheromone/general odorant binding protein domain"/>
    <property type="match status" value="1"/>
</dbReference>
<dbReference type="InterPro" id="IPR006170">
    <property type="entry name" value="PBP/GOBP"/>
</dbReference>
<organism evidence="2 3">
    <name type="scientific">Drosophila gunungcola</name>
    <name type="common">fruit fly</name>
    <dbReference type="NCBI Taxonomy" id="103775"/>
    <lineage>
        <taxon>Eukaryota</taxon>
        <taxon>Metazoa</taxon>
        <taxon>Ecdysozoa</taxon>
        <taxon>Arthropoda</taxon>
        <taxon>Hexapoda</taxon>
        <taxon>Insecta</taxon>
        <taxon>Pterygota</taxon>
        <taxon>Neoptera</taxon>
        <taxon>Endopterygota</taxon>
        <taxon>Diptera</taxon>
        <taxon>Brachycera</taxon>
        <taxon>Muscomorpha</taxon>
        <taxon>Ephydroidea</taxon>
        <taxon>Drosophilidae</taxon>
        <taxon>Drosophila</taxon>
        <taxon>Sophophora</taxon>
    </lineage>
</organism>
<keyword evidence="1" id="KW-0732">Signal</keyword>
<evidence type="ECO:0000256" key="1">
    <source>
        <dbReference type="SAM" id="SignalP"/>
    </source>
</evidence>
<evidence type="ECO:0008006" key="4">
    <source>
        <dbReference type="Google" id="ProtNLM"/>
    </source>
</evidence>
<dbReference type="EMBL" id="JAMKOV010000001">
    <property type="protein sequence ID" value="KAI8044853.1"/>
    <property type="molecule type" value="Genomic_DNA"/>
</dbReference>
<dbReference type="AlphaFoldDB" id="A0A9P9YXE4"/>
<dbReference type="Proteomes" id="UP001059596">
    <property type="component" value="Chromosome 3R"/>
</dbReference>
<accession>A0A9P9YXE4</accession>
<dbReference type="GO" id="GO:0005549">
    <property type="term" value="F:odorant binding"/>
    <property type="evidence" value="ECO:0007669"/>
    <property type="project" value="InterPro"/>
</dbReference>